<evidence type="ECO:0000256" key="1">
    <source>
        <dbReference type="ARBA" id="ARBA00009136"/>
    </source>
</evidence>
<evidence type="ECO:0000256" key="3">
    <source>
        <dbReference type="ARBA" id="ARBA00022750"/>
    </source>
</evidence>
<dbReference type="Pfam" id="PF13975">
    <property type="entry name" value="gag-asp_proteas"/>
    <property type="match status" value="1"/>
</dbReference>
<dbReference type="RefSeq" id="WP_187714256.1">
    <property type="nucleotide sequence ID" value="NZ_BAABJC010000001.1"/>
</dbReference>
<dbReference type="PANTHER" id="PTHR12917:SF1">
    <property type="entry name" value="AT13091P"/>
    <property type="match status" value="1"/>
</dbReference>
<evidence type="ECO:0000259" key="6">
    <source>
        <dbReference type="PROSITE" id="PS50175"/>
    </source>
</evidence>
<proteinExistence type="inferred from homology"/>
<feature type="chain" id="PRO_5047506325" evidence="5">
    <location>
        <begin position="21"/>
        <end position="330"/>
    </location>
</feature>
<evidence type="ECO:0000256" key="4">
    <source>
        <dbReference type="ARBA" id="ARBA00022801"/>
    </source>
</evidence>
<keyword evidence="2" id="KW-0645">Protease</keyword>
<organism evidence="7 8">
    <name type="scientific">Sphingomonas daechungensis</name>
    <dbReference type="NCBI Taxonomy" id="1176646"/>
    <lineage>
        <taxon>Bacteria</taxon>
        <taxon>Pseudomonadati</taxon>
        <taxon>Pseudomonadota</taxon>
        <taxon>Alphaproteobacteria</taxon>
        <taxon>Sphingomonadales</taxon>
        <taxon>Sphingomonadaceae</taxon>
        <taxon>Sphingomonas</taxon>
    </lineage>
</organism>
<evidence type="ECO:0000256" key="2">
    <source>
        <dbReference type="ARBA" id="ARBA00022670"/>
    </source>
</evidence>
<dbReference type="EMBL" id="CP060780">
    <property type="protein sequence ID" value="QNP42824.1"/>
    <property type="molecule type" value="Genomic_DNA"/>
</dbReference>
<evidence type="ECO:0000256" key="5">
    <source>
        <dbReference type="SAM" id="SignalP"/>
    </source>
</evidence>
<evidence type="ECO:0000313" key="7">
    <source>
        <dbReference type="EMBL" id="QNP42824.1"/>
    </source>
</evidence>
<accession>A0ABX6T079</accession>
<name>A0ABX6T079_9SPHN</name>
<dbReference type="Pfam" id="PF13650">
    <property type="entry name" value="Asp_protease_2"/>
    <property type="match status" value="1"/>
</dbReference>
<dbReference type="PANTHER" id="PTHR12917">
    <property type="entry name" value="ASPARTYL PROTEASE DDI-RELATED"/>
    <property type="match status" value="1"/>
</dbReference>
<dbReference type="PROSITE" id="PS50175">
    <property type="entry name" value="ASP_PROT_RETROV"/>
    <property type="match status" value="1"/>
</dbReference>
<keyword evidence="8" id="KW-1185">Reference proteome</keyword>
<reference evidence="7 8" key="1">
    <citation type="submission" date="2020-08" db="EMBL/GenBank/DDBJ databases">
        <title>Genome sequence of Sphingomonas daechungensis KACC 18115T.</title>
        <authorList>
            <person name="Hyun D.-W."/>
            <person name="Bae J.-W."/>
        </authorList>
    </citation>
    <scope>NUCLEOTIDE SEQUENCE [LARGE SCALE GENOMIC DNA]</scope>
    <source>
        <strain evidence="7 8">KACC 18115</strain>
    </source>
</reference>
<dbReference type="InterPro" id="IPR021109">
    <property type="entry name" value="Peptidase_aspartic_dom_sf"/>
</dbReference>
<dbReference type="SUPFAM" id="SSF50630">
    <property type="entry name" value="Acid proteases"/>
    <property type="match status" value="2"/>
</dbReference>
<dbReference type="InterPro" id="IPR034122">
    <property type="entry name" value="Retropepsin-like_bacterial"/>
</dbReference>
<dbReference type="CDD" id="cd05483">
    <property type="entry name" value="retropepsin_like_bacteria"/>
    <property type="match status" value="1"/>
</dbReference>
<dbReference type="Gene3D" id="2.40.70.10">
    <property type="entry name" value="Acid Proteases"/>
    <property type="match status" value="2"/>
</dbReference>
<evidence type="ECO:0000313" key="8">
    <source>
        <dbReference type="Proteomes" id="UP000516134"/>
    </source>
</evidence>
<feature type="domain" description="Peptidase A2" evidence="6">
    <location>
        <begin position="74"/>
        <end position="88"/>
    </location>
</feature>
<feature type="signal peptide" evidence="5">
    <location>
        <begin position="1"/>
        <end position="20"/>
    </location>
</feature>
<dbReference type="InterPro" id="IPR001969">
    <property type="entry name" value="Aspartic_peptidase_AS"/>
</dbReference>
<keyword evidence="4" id="KW-0378">Hydrolase</keyword>
<sequence>MRILPAVGLAILGTAAPVSAQWVKMPEQIRTQEYETVAQPDKVDSTTQATDLRFKEDGYDRMTVPVKVAGHGPYRFLIDTGADRTAISSDLARQLRLNGRKGTTLHSVTGETQIETANVSVLDITAKEVRDVDAALLESEHMGADGILGLDSLRSQRVLFDFKKQTLTIVPSAKFVAEDKDTIVVTAKVRNGRLILTKANAEHIPVTLVIDTGAQVSLGNEALRRKLSQGGKVKRTGEVELQSVSGAKLMGEYTIVRELSVGGITLKKMPVIFTNSPAFKRLGLDDKPALLLGMNALRSFDRVSIDFARKKLKVVLPETSELETATFALR</sequence>
<protein>
    <submittedName>
        <fullName evidence="7">Retroviral-like aspartic protease family protein</fullName>
    </submittedName>
</protein>
<keyword evidence="5" id="KW-0732">Signal</keyword>
<dbReference type="PROSITE" id="PS00141">
    <property type="entry name" value="ASP_PROTEASE"/>
    <property type="match status" value="2"/>
</dbReference>
<gene>
    <name evidence="7" type="ORF">H9L15_12200</name>
</gene>
<dbReference type="Proteomes" id="UP000516134">
    <property type="component" value="Chromosome"/>
</dbReference>
<keyword evidence="3" id="KW-0064">Aspartyl protease</keyword>
<comment type="similarity">
    <text evidence="1">Belongs to the DDI1 family.</text>
</comment>
<dbReference type="InterPro" id="IPR001995">
    <property type="entry name" value="Peptidase_A2_cat"/>
</dbReference>